<keyword evidence="1" id="KW-1133">Transmembrane helix</keyword>
<feature type="transmembrane region" description="Helical" evidence="1">
    <location>
        <begin position="107"/>
        <end position="128"/>
    </location>
</feature>
<feature type="transmembrane region" description="Helical" evidence="1">
    <location>
        <begin position="77"/>
        <end position="101"/>
    </location>
</feature>
<keyword evidence="1" id="KW-0812">Transmembrane</keyword>
<reference evidence="2 3" key="1">
    <citation type="journal article" date="2014" name="Genome Announc.">
        <title>Draft genome sequences of the altered schaedler flora, a defined bacterial community from gnotobiotic mice.</title>
        <authorList>
            <person name="Wannemuehler M.J."/>
            <person name="Overstreet A.M."/>
            <person name="Ward D.V."/>
            <person name="Phillips G.J."/>
        </authorList>
    </citation>
    <scope>NUCLEOTIDE SEQUENCE [LARGE SCALE GENOMIC DNA]</scope>
    <source>
        <strain evidence="2 3">ASF492</strain>
    </source>
</reference>
<evidence type="ECO:0000313" key="2">
    <source>
        <dbReference type="EMBL" id="EMZ21083.1"/>
    </source>
</evidence>
<proteinExistence type="predicted"/>
<dbReference type="STRING" id="1235802.C823_04656"/>
<dbReference type="Proteomes" id="UP000012589">
    <property type="component" value="Unassembled WGS sequence"/>
</dbReference>
<name>N2A3Q3_9FIRM</name>
<dbReference type="EMBL" id="AQFT01000136">
    <property type="protein sequence ID" value="EMZ21083.1"/>
    <property type="molecule type" value="Genomic_DNA"/>
</dbReference>
<keyword evidence="1" id="KW-0472">Membrane</keyword>
<comment type="caution">
    <text evidence="2">The sequence shown here is derived from an EMBL/GenBank/DDBJ whole genome shotgun (WGS) entry which is preliminary data.</text>
</comment>
<evidence type="ECO:0000313" key="3">
    <source>
        <dbReference type="Proteomes" id="UP000012589"/>
    </source>
</evidence>
<protein>
    <submittedName>
        <fullName evidence="2">Uncharacterized protein</fullName>
    </submittedName>
</protein>
<dbReference type="HOGENOM" id="CLU_1068512_0_0_9"/>
<keyword evidence="3" id="KW-1185">Reference proteome</keyword>
<organism evidence="2 3">
    <name type="scientific">Eubacterium plexicaudatum ASF492</name>
    <dbReference type="NCBI Taxonomy" id="1235802"/>
    <lineage>
        <taxon>Bacteria</taxon>
        <taxon>Bacillati</taxon>
        <taxon>Bacillota</taxon>
        <taxon>Clostridia</taxon>
        <taxon>Eubacteriales</taxon>
        <taxon>Eubacteriaceae</taxon>
        <taxon>Eubacterium</taxon>
    </lineage>
</organism>
<dbReference type="AlphaFoldDB" id="N2A3Q3"/>
<sequence length="260" mass="30757">MGRLMFFIFMPIIFEFICFLISHFNLNWFDNLKQEIGLFSVLLFVDYIIEFVYLIIIKKNLGVWIFDNSFKDECRSYTIFMFLSIVYIVFTVFLGLLFGVFEEGIPIAHTIVLIVCFVVFCMIEVSMIHENKDDKIFNTLAYQEEQNTIYLHAMGDGRETSGEIYGKSHLGAGWIHGKIETNYNLYYAFIDNEKVVIRSIPYNENNVNIYEIGDSGEPRIIFHRYYKSYICEKGHDKYDEYYIYDIYIPSISNSIKIDME</sequence>
<evidence type="ECO:0000256" key="1">
    <source>
        <dbReference type="SAM" id="Phobius"/>
    </source>
</evidence>
<feature type="transmembrane region" description="Helical" evidence="1">
    <location>
        <begin position="36"/>
        <end position="56"/>
    </location>
</feature>
<gene>
    <name evidence="2" type="ORF">C823_04656</name>
</gene>
<dbReference type="PATRIC" id="fig|1235802.3.peg.4919"/>
<feature type="transmembrane region" description="Helical" evidence="1">
    <location>
        <begin position="7"/>
        <end position="24"/>
    </location>
</feature>
<accession>N2A3Q3</accession>